<dbReference type="Gene3D" id="3.10.490.10">
    <property type="entry name" value="Gamma-glutamyl cyclotransferase-like"/>
    <property type="match status" value="1"/>
</dbReference>
<accession>A0A368U5H7</accession>
<feature type="domain" description="Gamma-glutamylcyclotransferase AIG2-like" evidence="1">
    <location>
        <begin position="14"/>
        <end position="111"/>
    </location>
</feature>
<dbReference type="InterPro" id="IPR036568">
    <property type="entry name" value="GGCT-like_sf"/>
</dbReference>
<protein>
    <submittedName>
        <fullName evidence="2">Gamma-glutamylcyclotransferase</fullName>
    </submittedName>
</protein>
<keyword evidence="3" id="KW-1185">Reference proteome</keyword>
<reference evidence="2 3" key="1">
    <citation type="submission" date="2018-07" db="EMBL/GenBank/DDBJ databases">
        <title>Halomonas rutogse sp. nov., isolated from Lake TangqianCo on Tibetan Plateau.</title>
        <authorList>
            <person name="Lu H."/>
            <person name="Xing P."/>
            <person name="Wu Q."/>
        </authorList>
    </citation>
    <scope>NUCLEOTIDE SEQUENCE [LARGE SCALE GENOMIC DNA]</scope>
    <source>
        <strain evidence="2 3">TQ8S</strain>
    </source>
</reference>
<organism evidence="2 3">
    <name type="scientific">Vreelandella rituensis</name>
    <dbReference type="NCBI Taxonomy" id="2282306"/>
    <lineage>
        <taxon>Bacteria</taxon>
        <taxon>Pseudomonadati</taxon>
        <taxon>Pseudomonadota</taxon>
        <taxon>Gammaproteobacteria</taxon>
        <taxon>Oceanospirillales</taxon>
        <taxon>Halomonadaceae</taxon>
        <taxon>Vreelandella</taxon>
    </lineage>
</organism>
<dbReference type="GO" id="GO:0016740">
    <property type="term" value="F:transferase activity"/>
    <property type="evidence" value="ECO:0007669"/>
    <property type="project" value="UniProtKB-KW"/>
</dbReference>
<dbReference type="InterPro" id="IPR013024">
    <property type="entry name" value="GGCT-like"/>
</dbReference>
<sequence>MSTAEDAVKVTSQVAVYGTLKRGLRNDRWLGEARFVGTDRLIDITLYDLGPFPGAKQEASQGVEVEIFNVTADQMARLDQLEGFNTETPTAGLYDRVIFQTRHGPAWLYLFDILPHLQR</sequence>
<dbReference type="Proteomes" id="UP000253204">
    <property type="component" value="Unassembled WGS sequence"/>
</dbReference>
<dbReference type="SUPFAM" id="SSF110857">
    <property type="entry name" value="Gamma-glutamyl cyclotransferase-like"/>
    <property type="match status" value="1"/>
</dbReference>
<dbReference type="Pfam" id="PF06094">
    <property type="entry name" value="GGACT"/>
    <property type="match status" value="1"/>
</dbReference>
<proteinExistence type="predicted"/>
<evidence type="ECO:0000259" key="1">
    <source>
        <dbReference type="Pfam" id="PF06094"/>
    </source>
</evidence>
<dbReference type="AlphaFoldDB" id="A0A368U5H7"/>
<dbReference type="OrthoDB" id="482277at2"/>
<keyword evidence="2" id="KW-0808">Transferase</keyword>
<gene>
    <name evidence="2" type="ORF">DU506_09655</name>
</gene>
<comment type="caution">
    <text evidence="2">The sequence shown here is derived from an EMBL/GenBank/DDBJ whole genome shotgun (WGS) entry which is preliminary data.</text>
</comment>
<name>A0A368U5H7_9GAMM</name>
<dbReference type="EMBL" id="QPIJ01000018">
    <property type="protein sequence ID" value="RCV92131.1"/>
    <property type="molecule type" value="Genomic_DNA"/>
</dbReference>
<dbReference type="CDD" id="cd06661">
    <property type="entry name" value="GGCT_like"/>
    <property type="match status" value="1"/>
</dbReference>
<evidence type="ECO:0000313" key="2">
    <source>
        <dbReference type="EMBL" id="RCV92131.1"/>
    </source>
</evidence>
<evidence type="ECO:0000313" key="3">
    <source>
        <dbReference type="Proteomes" id="UP000253204"/>
    </source>
</evidence>
<dbReference type="InterPro" id="IPR009288">
    <property type="entry name" value="AIG2-like_dom"/>
</dbReference>